<protein>
    <submittedName>
        <fullName evidence="2">Uncharacterized protein</fullName>
    </submittedName>
</protein>
<proteinExistence type="predicted"/>
<feature type="non-terminal residue" evidence="2">
    <location>
        <position position="1"/>
    </location>
</feature>
<dbReference type="Proteomes" id="UP000265520">
    <property type="component" value="Unassembled WGS sequence"/>
</dbReference>
<reference evidence="2 3" key="1">
    <citation type="journal article" date="2018" name="Front. Plant Sci.">
        <title>Red Clover (Trifolium pratense) and Zigzag Clover (T. medium) - A Picture of Genomic Similarities and Differences.</title>
        <authorList>
            <person name="Dluhosova J."/>
            <person name="Istvanek J."/>
            <person name="Nedelnik J."/>
            <person name="Repkova J."/>
        </authorList>
    </citation>
    <scope>NUCLEOTIDE SEQUENCE [LARGE SCALE GENOMIC DNA]</scope>
    <source>
        <strain evidence="3">cv. 10/8</strain>
        <tissue evidence="2">Leaf</tissue>
    </source>
</reference>
<evidence type="ECO:0000256" key="1">
    <source>
        <dbReference type="SAM" id="MobiDB-lite"/>
    </source>
</evidence>
<evidence type="ECO:0000313" key="3">
    <source>
        <dbReference type="Proteomes" id="UP000265520"/>
    </source>
</evidence>
<accession>A0A392V742</accession>
<dbReference type="EMBL" id="LXQA011083125">
    <property type="protein sequence ID" value="MCI84116.1"/>
    <property type="molecule type" value="Genomic_DNA"/>
</dbReference>
<comment type="caution">
    <text evidence="2">The sequence shown here is derived from an EMBL/GenBank/DDBJ whole genome shotgun (WGS) entry which is preliminary data.</text>
</comment>
<name>A0A392V742_9FABA</name>
<sequence>ISVPREPRVKVSTKKSCVKGDVPREWDICYAFHKEHQMHDEKSEALVKARSNTKQTYPLE</sequence>
<feature type="region of interest" description="Disordered" evidence="1">
    <location>
        <begin position="39"/>
        <end position="60"/>
    </location>
</feature>
<dbReference type="AlphaFoldDB" id="A0A392V742"/>
<organism evidence="2 3">
    <name type="scientific">Trifolium medium</name>
    <dbReference type="NCBI Taxonomy" id="97028"/>
    <lineage>
        <taxon>Eukaryota</taxon>
        <taxon>Viridiplantae</taxon>
        <taxon>Streptophyta</taxon>
        <taxon>Embryophyta</taxon>
        <taxon>Tracheophyta</taxon>
        <taxon>Spermatophyta</taxon>
        <taxon>Magnoliopsida</taxon>
        <taxon>eudicotyledons</taxon>
        <taxon>Gunneridae</taxon>
        <taxon>Pentapetalae</taxon>
        <taxon>rosids</taxon>
        <taxon>fabids</taxon>
        <taxon>Fabales</taxon>
        <taxon>Fabaceae</taxon>
        <taxon>Papilionoideae</taxon>
        <taxon>50 kb inversion clade</taxon>
        <taxon>NPAAA clade</taxon>
        <taxon>Hologalegina</taxon>
        <taxon>IRL clade</taxon>
        <taxon>Trifolieae</taxon>
        <taxon>Trifolium</taxon>
    </lineage>
</organism>
<keyword evidence="3" id="KW-1185">Reference proteome</keyword>
<feature type="compositionally biased region" description="Polar residues" evidence="1">
    <location>
        <begin position="50"/>
        <end position="60"/>
    </location>
</feature>
<evidence type="ECO:0000313" key="2">
    <source>
        <dbReference type="EMBL" id="MCI84116.1"/>
    </source>
</evidence>